<gene>
    <name evidence="3" type="ORF">G7043_23485</name>
</gene>
<name>A0A7C9VTD7_9PSEU</name>
<dbReference type="RefSeq" id="WP_166048795.1">
    <property type="nucleotide sequence ID" value="NZ_JAAMPJ010000006.1"/>
</dbReference>
<keyword evidence="4" id="KW-1185">Reference proteome</keyword>
<sequence length="157" mass="16956">MTTSRPSTSSRALTIIVWGLGITLLVVLGLVIWFSIGLQSANKSAEDEAERSIRENAEKTMAQLRQRAEDGELTDADIAESTGASQSVRAVNRTAEEITITSELIGVSSGVFGSRGSELCVVFTFKQPLGRNSESSYREIPSCPEIRFSPTTQPSQS</sequence>
<organism evidence="3 4">
    <name type="scientific">Lentzea alba</name>
    <dbReference type="NCBI Taxonomy" id="2714351"/>
    <lineage>
        <taxon>Bacteria</taxon>
        <taxon>Bacillati</taxon>
        <taxon>Actinomycetota</taxon>
        <taxon>Actinomycetes</taxon>
        <taxon>Pseudonocardiales</taxon>
        <taxon>Pseudonocardiaceae</taxon>
        <taxon>Lentzea</taxon>
    </lineage>
</organism>
<feature type="region of interest" description="Disordered" evidence="1">
    <location>
        <begin position="132"/>
        <end position="157"/>
    </location>
</feature>
<feature type="transmembrane region" description="Helical" evidence="2">
    <location>
        <begin position="12"/>
        <end position="36"/>
    </location>
</feature>
<dbReference type="AlphaFoldDB" id="A0A7C9VTD7"/>
<dbReference type="Proteomes" id="UP000481360">
    <property type="component" value="Unassembled WGS sequence"/>
</dbReference>
<evidence type="ECO:0000256" key="2">
    <source>
        <dbReference type="SAM" id="Phobius"/>
    </source>
</evidence>
<dbReference type="EMBL" id="JAAMPJ010000006">
    <property type="protein sequence ID" value="NGY61895.1"/>
    <property type="molecule type" value="Genomic_DNA"/>
</dbReference>
<protein>
    <submittedName>
        <fullName evidence="3">Uncharacterized protein</fullName>
    </submittedName>
</protein>
<reference evidence="3 4" key="1">
    <citation type="submission" date="2020-03" db="EMBL/GenBank/DDBJ databases">
        <title>Isolation and identification of active actinomycetes.</title>
        <authorList>
            <person name="Sun X."/>
        </authorList>
    </citation>
    <scope>NUCLEOTIDE SEQUENCE [LARGE SCALE GENOMIC DNA]</scope>
    <source>
        <strain evidence="3 4">NEAU-D13</strain>
    </source>
</reference>
<evidence type="ECO:0000256" key="1">
    <source>
        <dbReference type="SAM" id="MobiDB-lite"/>
    </source>
</evidence>
<evidence type="ECO:0000313" key="3">
    <source>
        <dbReference type="EMBL" id="NGY61895.1"/>
    </source>
</evidence>
<comment type="caution">
    <text evidence="3">The sequence shown here is derived from an EMBL/GenBank/DDBJ whole genome shotgun (WGS) entry which is preliminary data.</text>
</comment>
<keyword evidence="2" id="KW-0472">Membrane</keyword>
<proteinExistence type="predicted"/>
<keyword evidence="2" id="KW-0812">Transmembrane</keyword>
<accession>A0A7C9VTD7</accession>
<evidence type="ECO:0000313" key="4">
    <source>
        <dbReference type="Proteomes" id="UP000481360"/>
    </source>
</evidence>
<keyword evidence="2" id="KW-1133">Transmembrane helix</keyword>